<evidence type="ECO:0000313" key="3">
    <source>
        <dbReference type="Proteomes" id="UP001595685"/>
    </source>
</evidence>
<reference evidence="3" key="1">
    <citation type="journal article" date="2019" name="Int. J. Syst. Evol. Microbiol.">
        <title>The Global Catalogue of Microorganisms (GCM) 10K type strain sequencing project: providing services to taxonomists for standard genome sequencing and annotation.</title>
        <authorList>
            <consortium name="The Broad Institute Genomics Platform"/>
            <consortium name="The Broad Institute Genome Sequencing Center for Infectious Disease"/>
            <person name="Wu L."/>
            <person name="Ma J."/>
        </authorList>
    </citation>
    <scope>NUCLEOTIDE SEQUENCE [LARGE SCALE GENOMIC DNA]</scope>
    <source>
        <strain evidence="3">NCAIM B.02333</strain>
    </source>
</reference>
<keyword evidence="3" id="KW-1185">Reference proteome</keyword>
<sequence>MTVAHRAPRCSDGAGERGDPRAGSAVPVTRWFLLEQPGPWGRDALMSSRLGSRVAGEVSRRAGAAGARVLLVRRHGRAGHVRQGRRHWALVDSRPGSEAVRWGRFEEDDELLDVRLDGPVEPHRHEGPGDPDSPVYLACAHGRHDTCCAVRGREVAAALDELAPGRVWECSHVGGCRFAANVVVLPHGLYYGGVTPASAPGLVEATEHGRVVPGLLRGRSSLPAAVQAAQHHAREVLLGQPLDAGPGTVPDLMAVDALRPLGSTPRDDGAVTVALAVDVDRVLEVTVRQAPSAPPALLTCAATRPTSPLGWQLVDVRDRG</sequence>
<proteinExistence type="predicted"/>
<dbReference type="SUPFAM" id="SSF52833">
    <property type="entry name" value="Thioredoxin-like"/>
    <property type="match status" value="1"/>
</dbReference>
<feature type="region of interest" description="Disordered" evidence="1">
    <location>
        <begin position="1"/>
        <end position="23"/>
    </location>
</feature>
<dbReference type="InterPro" id="IPR009737">
    <property type="entry name" value="Aim32/Apd1-like"/>
</dbReference>
<organism evidence="2 3">
    <name type="scientific">Aquipuribacter hungaricus</name>
    <dbReference type="NCBI Taxonomy" id="545624"/>
    <lineage>
        <taxon>Bacteria</taxon>
        <taxon>Bacillati</taxon>
        <taxon>Actinomycetota</taxon>
        <taxon>Actinomycetes</taxon>
        <taxon>Micrococcales</taxon>
        <taxon>Intrasporangiaceae</taxon>
        <taxon>Aquipuribacter</taxon>
    </lineage>
</organism>
<evidence type="ECO:0000313" key="2">
    <source>
        <dbReference type="EMBL" id="MFC3690210.1"/>
    </source>
</evidence>
<dbReference type="Pfam" id="PF06999">
    <property type="entry name" value="Suc_Fer-like"/>
    <property type="match status" value="1"/>
</dbReference>
<dbReference type="CDD" id="cd03062">
    <property type="entry name" value="TRX_Fd_Sucrase"/>
    <property type="match status" value="1"/>
</dbReference>
<dbReference type="RefSeq" id="WP_340295775.1">
    <property type="nucleotide sequence ID" value="NZ_JBBEOI010000301.1"/>
</dbReference>
<dbReference type="PANTHER" id="PTHR31902:SF22">
    <property type="entry name" value="SLL1203 PROTEIN"/>
    <property type="match status" value="1"/>
</dbReference>
<accession>A0ABV7WKM8</accession>
<dbReference type="EMBL" id="JBHRWW010000018">
    <property type="protein sequence ID" value="MFC3690210.1"/>
    <property type="molecule type" value="Genomic_DNA"/>
</dbReference>
<gene>
    <name evidence="2" type="ORF">ACFOLH_17830</name>
</gene>
<dbReference type="InterPro" id="IPR036249">
    <property type="entry name" value="Thioredoxin-like_sf"/>
</dbReference>
<comment type="caution">
    <text evidence="2">The sequence shown here is derived from an EMBL/GenBank/DDBJ whole genome shotgun (WGS) entry which is preliminary data.</text>
</comment>
<protein>
    <submittedName>
        <fullName evidence="2">Sucrase ferredoxin</fullName>
    </submittedName>
</protein>
<dbReference type="PANTHER" id="PTHR31902">
    <property type="entry name" value="ACTIN PATCHES DISTAL PROTEIN 1"/>
    <property type="match status" value="1"/>
</dbReference>
<dbReference type="Proteomes" id="UP001595685">
    <property type="component" value="Unassembled WGS sequence"/>
</dbReference>
<name>A0ABV7WKM8_9MICO</name>
<dbReference type="Gene3D" id="3.40.30.10">
    <property type="entry name" value="Glutaredoxin"/>
    <property type="match status" value="1"/>
</dbReference>
<evidence type="ECO:0000256" key="1">
    <source>
        <dbReference type="SAM" id="MobiDB-lite"/>
    </source>
</evidence>